<reference evidence="1" key="1">
    <citation type="submission" date="2020-12" db="EMBL/GenBank/DDBJ databases">
        <title>Comparison of Enterococcus faecalis Biofilm Removal Efficiency Among Bacteriophage PBEF129, Its Endolysin, and Cefotaxime.</title>
        <authorList>
            <person name="Myung H."/>
            <person name="Oh H."/>
            <person name="Hwang Y."/>
            <person name="Hong H."/>
        </authorList>
    </citation>
    <scope>NUCLEOTIDE SEQUENCE</scope>
</reference>
<protein>
    <submittedName>
        <fullName evidence="1">Uncharacterized protein</fullName>
    </submittedName>
</protein>
<organism evidence="1 2">
    <name type="scientific">Enterococcus phage PBEF129</name>
    <dbReference type="NCBI Taxonomy" id="2696337"/>
    <lineage>
        <taxon>Viruses</taxon>
        <taxon>Duplodnaviria</taxon>
        <taxon>Heunggongvirae</taxon>
        <taxon>Uroviricota</taxon>
        <taxon>Caudoviricetes</taxon>
        <taxon>Herelleviridae</taxon>
        <taxon>Brockvirinae</taxon>
        <taxon>Kochikohdavirus</taxon>
        <taxon>Kochikohdavirus ECP3</taxon>
    </lineage>
</organism>
<evidence type="ECO:0000313" key="1">
    <source>
        <dbReference type="EMBL" id="QPW37220.1"/>
    </source>
</evidence>
<sequence length="104" mass="11461">MPCQLVLLFNAVKIVLLFATVKLNDPLVSTLLRFVKYVQWASLLNVGLSLLATQAVRLCLNVELCLFIVIGKFPGKFNVGTGFNELLLGILFRSTEKLGIVIVP</sequence>
<keyword evidence="2" id="KW-1185">Reference proteome</keyword>
<dbReference type="Proteomes" id="UP000463860">
    <property type="component" value="Segment"/>
</dbReference>
<proteinExistence type="predicted"/>
<accession>A0A7T3MKM6</accession>
<dbReference type="EMBL" id="MN854830">
    <property type="protein sequence ID" value="QPW37220.1"/>
    <property type="molecule type" value="Genomic_DNA"/>
</dbReference>
<name>A0A7T3MKM6_9CAUD</name>
<evidence type="ECO:0000313" key="2">
    <source>
        <dbReference type="Proteomes" id="UP000463860"/>
    </source>
</evidence>